<keyword evidence="2" id="KW-1185">Reference proteome</keyword>
<organism evidence="1 2">
    <name type="scientific">Ficus carica</name>
    <name type="common">Common fig</name>
    <dbReference type="NCBI Taxonomy" id="3494"/>
    <lineage>
        <taxon>Eukaryota</taxon>
        <taxon>Viridiplantae</taxon>
        <taxon>Streptophyta</taxon>
        <taxon>Embryophyta</taxon>
        <taxon>Tracheophyta</taxon>
        <taxon>Spermatophyta</taxon>
        <taxon>Magnoliopsida</taxon>
        <taxon>eudicotyledons</taxon>
        <taxon>Gunneridae</taxon>
        <taxon>Pentapetalae</taxon>
        <taxon>rosids</taxon>
        <taxon>fabids</taxon>
        <taxon>Rosales</taxon>
        <taxon>Moraceae</taxon>
        <taxon>Ficeae</taxon>
        <taxon>Ficus</taxon>
    </lineage>
</organism>
<reference evidence="1" key="1">
    <citation type="submission" date="2023-07" db="EMBL/GenBank/DDBJ databases">
        <title>draft genome sequence of fig (Ficus carica).</title>
        <authorList>
            <person name="Takahashi T."/>
            <person name="Nishimura K."/>
        </authorList>
    </citation>
    <scope>NUCLEOTIDE SEQUENCE</scope>
</reference>
<dbReference type="AlphaFoldDB" id="A0AA87ZZ60"/>
<name>A0AA87ZZ60_FICCA</name>
<protein>
    <submittedName>
        <fullName evidence="1">Uncharacterized protein</fullName>
    </submittedName>
</protein>
<sequence length="104" mass="11667">MEIVDSGIHHRLRTVRVSCSSLKSLSFLFFPTPDTVIQVLEAKNLESITYDGAEIPNQKYIFKFNDCIKVKEPIDTRSIPACDGKCLEDLEHSVDAAAQSVLRI</sequence>
<accession>A0AA87ZZ60</accession>
<proteinExistence type="predicted"/>
<comment type="caution">
    <text evidence="1">The sequence shown here is derived from an EMBL/GenBank/DDBJ whole genome shotgun (WGS) entry which is preliminary data.</text>
</comment>
<evidence type="ECO:0000313" key="2">
    <source>
        <dbReference type="Proteomes" id="UP001187192"/>
    </source>
</evidence>
<gene>
    <name evidence="1" type="ORF">TIFTF001_015720</name>
</gene>
<dbReference type="EMBL" id="BTGU01000023">
    <property type="protein sequence ID" value="GMN46529.1"/>
    <property type="molecule type" value="Genomic_DNA"/>
</dbReference>
<evidence type="ECO:0000313" key="1">
    <source>
        <dbReference type="EMBL" id="GMN46529.1"/>
    </source>
</evidence>
<dbReference type="Proteomes" id="UP001187192">
    <property type="component" value="Unassembled WGS sequence"/>
</dbReference>